<dbReference type="Proteomes" id="UP000462658">
    <property type="component" value="Unassembled WGS sequence"/>
</dbReference>
<evidence type="ECO:0000313" key="2">
    <source>
        <dbReference type="Proteomes" id="UP000462658"/>
    </source>
</evidence>
<sequence>MTKILVLYHSVRDIGKHESCYKKIGDFSDGSFAVIVRSISGKGATVSFNDKEIPLEEGMILGKNAILSTNSSLVEVSDSDENIYRLWNDSQLCIEMTVKGLTIVYFGKVHYEPSNLVKIAAHHKYRTSCWTSKSTTITIEALAPDLDIYYSYDSPIEVFEYDECGKRFSLFTLDAFQYCIVQYKDGKIKSRYSVIEQNEISESDIRRLYETYKMPFNWGYSVAEINSKEKFI</sequence>
<evidence type="ECO:0000313" key="1">
    <source>
        <dbReference type="EMBL" id="MTR61838.1"/>
    </source>
</evidence>
<dbReference type="RefSeq" id="WP_155167722.1">
    <property type="nucleotide sequence ID" value="NZ_WMYU01000001.1"/>
</dbReference>
<dbReference type="AlphaFoldDB" id="A0A6L6LG47"/>
<gene>
    <name evidence="1" type="ORF">GMC80_00325</name>
</gene>
<dbReference type="EMBL" id="WMZA01000001">
    <property type="protein sequence ID" value="MTR61838.1"/>
    <property type="molecule type" value="Genomic_DNA"/>
</dbReference>
<comment type="caution">
    <text evidence="1">The sequence shown here is derived from an EMBL/GenBank/DDBJ whole genome shotgun (WGS) entry which is preliminary data.</text>
</comment>
<protein>
    <submittedName>
        <fullName evidence="1">Uncharacterized protein</fullName>
    </submittedName>
</protein>
<organism evidence="1 2">
    <name type="scientific">Streptococcus parasanguinis</name>
    <dbReference type="NCBI Taxonomy" id="1318"/>
    <lineage>
        <taxon>Bacteria</taxon>
        <taxon>Bacillati</taxon>
        <taxon>Bacillota</taxon>
        <taxon>Bacilli</taxon>
        <taxon>Lactobacillales</taxon>
        <taxon>Streptococcaceae</taxon>
        <taxon>Streptococcus</taxon>
    </lineage>
</organism>
<accession>A0A6L6LG47</accession>
<reference evidence="1 2" key="1">
    <citation type="journal article" date="2019" name="Nat. Med.">
        <title>A library of human gut bacterial isolates paired with longitudinal multiomics data enables mechanistic microbiome research.</title>
        <authorList>
            <person name="Poyet M."/>
            <person name="Groussin M."/>
            <person name="Gibbons S.M."/>
            <person name="Avila-Pacheco J."/>
            <person name="Jiang X."/>
            <person name="Kearney S.M."/>
            <person name="Perrotta A.R."/>
            <person name="Berdy B."/>
            <person name="Zhao S."/>
            <person name="Lieberman T.D."/>
            <person name="Swanson P.K."/>
            <person name="Smith M."/>
            <person name="Roesemann S."/>
            <person name="Alexander J.E."/>
            <person name="Rich S.A."/>
            <person name="Livny J."/>
            <person name="Vlamakis H."/>
            <person name="Clish C."/>
            <person name="Bullock K."/>
            <person name="Deik A."/>
            <person name="Scott J."/>
            <person name="Pierce K.A."/>
            <person name="Xavier R.J."/>
            <person name="Alm E.J."/>
        </authorList>
    </citation>
    <scope>NUCLEOTIDE SEQUENCE [LARGE SCALE GENOMIC DNA]</scope>
    <source>
        <strain evidence="1 2">BIOML-A10</strain>
    </source>
</reference>
<name>A0A6L6LG47_STRPA</name>
<proteinExistence type="predicted"/>